<dbReference type="InterPro" id="IPR002110">
    <property type="entry name" value="Ankyrin_rpt"/>
</dbReference>
<dbReference type="InterPro" id="IPR036770">
    <property type="entry name" value="Ankyrin_rpt-contain_sf"/>
</dbReference>
<sequence>MPSLPARPDFQQLRHQARDLLRAAQGGDAAALARVHAVGTEVGLANAQLAVAREYGFASWARLKAEVDRREILDDVDAAGLADLLAREPRLAVAEMTQWCDHPLGASPLDYVAMLRYDTSRDVWRDVPGAAPLAHVLLAAGAPVDGEPGGPETPLITAASYGDAEVAQVLIQAGADLEATSSPTSGGVPGGTALLHAAVFGMTAVVDVLVKAGARVGDLVIGAAAGDISGWPLGEASPQQRLLALIMAADHERLAVIEALVAAGTPVDGVDEIWGRHPLRLAAANGRPASVQRLLALGADPNQRDADGLTPLDLCRAGRSHHAAGTGHAEVERILEPITAPEPS</sequence>
<dbReference type="STRING" id="1834516.BL253_33330"/>
<evidence type="ECO:0000256" key="3">
    <source>
        <dbReference type="PROSITE-ProRule" id="PRU00023"/>
    </source>
</evidence>
<dbReference type="PROSITE" id="PS50297">
    <property type="entry name" value="ANK_REP_REGION"/>
    <property type="match status" value="2"/>
</dbReference>
<evidence type="ECO:0000256" key="2">
    <source>
        <dbReference type="ARBA" id="ARBA00023043"/>
    </source>
</evidence>
<dbReference type="Pfam" id="PF13857">
    <property type="entry name" value="Ank_5"/>
    <property type="match status" value="1"/>
</dbReference>
<gene>
    <name evidence="4" type="ORF">BL253_33330</name>
</gene>
<comment type="caution">
    <text evidence="4">The sequence shown here is derived from an EMBL/GenBank/DDBJ whole genome shotgun (WGS) entry which is preliminary data.</text>
</comment>
<dbReference type="Proteomes" id="UP000188929">
    <property type="component" value="Unassembled WGS sequence"/>
</dbReference>
<evidence type="ECO:0000313" key="4">
    <source>
        <dbReference type="EMBL" id="ONH23310.1"/>
    </source>
</evidence>
<dbReference type="Gene3D" id="1.25.40.20">
    <property type="entry name" value="Ankyrin repeat-containing domain"/>
    <property type="match status" value="2"/>
</dbReference>
<name>A0A1V2I383_9ACTN</name>
<dbReference type="OrthoDB" id="928522at2"/>
<dbReference type="AlphaFoldDB" id="A0A1V2I383"/>
<dbReference type="PROSITE" id="PS50088">
    <property type="entry name" value="ANK_REPEAT"/>
    <property type="match status" value="2"/>
</dbReference>
<organism evidence="4 5">
    <name type="scientific">Pseudofrankia asymbiotica</name>
    <dbReference type="NCBI Taxonomy" id="1834516"/>
    <lineage>
        <taxon>Bacteria</taxon>
        <taxon>Bacillati</taxon>
        <taxon>Actinomycetota</taxon>
        <taxon>Actinomycetes</taxon>
        <taxon>Frankiales</taxon>
        <taxon>Frankiaceae</taxon>
        <taxon>Pseudofrankia</taxon>
    </lineage>
</organism>
<dbReference type="EMBL" id="MOMC01000088">
    <property type="protein sequence ID" value="ONH23310.1"/>
    <property type="molecule type" value="Genomic_DNA"/>
</dbReference>
<proteinExistence type="predicted"/>
<evidence type="ECO:0000313" key="5">
    <source>
        <dbReference type="Proteomes" id="UP000188929"/>
    </source>
</evidence>
<keyword evidence="1" id="KW-0677">Repeat</keyword>
<feature type="repeat" description="ANK" evidence="3">
    <location>
        <begin position="150"/>
        <end position="182"/>
    </location>
</feature>
<dbReference type="Pfam" id="PF12796">
    <property type="entry name" value="Ank_2"/>
    <property type="match status" value="1"/>
</dbReference>
<evidence type="ECO:0000256" key="1">
    <source>
        <dbReference type="ARBA" id="ARBA00022737"/>
    </source>
</evidence>
<dbReference type="PANTHER" id="PTHR24189">
    <property type="entry name" value="MYOTROPHIN"/>
    <property type="match status" value="1"/>
</dbReference>
<keyword evidence="2 3" id="KW-0040">ANK repeat</keyword>
<dbReference type="SUPFAM" id="SSF48403">
    <property type="entry name" value="Ankyrin repeat"/>
    <property type="match status" value="1"/>
</dbReference>
<reference evidence="5" key="1">
    <citation type="submission" date="2016-10" db="EMBL/GenBank/DDBJ databases">
        <title>Frankia sp. NRRL B-16386 Genome sequencing.</title>
        <authorList>
            <person name="Ghodhbane-Gtari F."/>
            <person name="Swanson E."/>
            <person name="Gueddou A."/>
            <person name="Hezbri K."/>
            <person name="Ktari K."/>
            <person name="Nouioui I."/>
            <person name="Morris K."/>
            <person name="Simpson S."/>
            <person name="Abebe-Akele F."/>
            <person name="Thomas K."/>
            <person name="Gtari M."/>
            <person name="Tisa L.S."/>
        </authorList>
    </citation>
    <scope>NUCLEOTIDE SEQUENCE [LARGE SCALE GENOMIC DNA]</scope>
    <source>
        <strain evidence="5">NRRL B-16386</strain>
    </source>
</reference>
<dbReference type="SMART" id="SM00248">
    <property type="entry name" value="ANK"/>
    <property type="match status" value="4"/>
</dbReference>
<feature type="repeat" description="ANK" evidence="3">
    <location>
        <begin position="274"/>
        <end position="306"/>
    </location>
</feature>
<dbReference type="RefSeq" id="WP_076821663.1">
    <property type="nucleotide sequence ID" value="NZ_MOMC01000088.1"/>
</dbReference>
<dbReference type="PANTHER" id="PTHR24189:SF50">
    <property type="entry name" value="ANKYRIN REPEAT AND SOCS BOX PROTEIN 2"/>
    <property type="match status" value="1"/>
</dbReference>
<accession>A0A1V2I383</accession>
<keyword evidence="5" id="KW-1185">Reference proteome</keyword>
<protein>
    <submittedName>
        <fullName evidence="4">Uncharacterized protein</fullName>
    </submittedName>
</protein>
<dbReference type="InterPro" id="IPR050745">
    <property type="entry name" value="Multifunctional_regulatory"/>
</dbReference>